<protein>
    <recommendedName>
        <fullName evidence="3">LysM domain-containing protein</fullName>
    </recommendedName>
</protein>
<feature type="transmembrane region" description="Helical" evidence="2">
    <location>
        <begin position="72"/>
        <end position="92"/>
    </location>
</feature>
<accession>A0A022KQ53</accession>
<dbReference type="PANTHER" id="PTHR34700:SF4">
    <property type="entry name" value="PHAGE-LIKE ELEMENT PBSX PROTEIN XKDP"/>
    <property type="match status" value="1"/>
</dbReference>
<dbReference type="SMART" id="SM00257">
    <property type="entry name" value="LysM"/>
    <property type="match status" value="1"/>
</dbReference>
<feature type="transmembrane region" description="Helical" evidence="2">
    <location>
        <begin position="20"/>
        <end position="51"/>
    </location>
</feature>
<dbReference type="InterPro" id="IPR052196">
    <property type="entry name" value="Bact_Kbp"/>
</dbReference>
<dbReference type="CDD" id="cd00118">
    <property type="entry name" value="LysM"/>
    <property type="match status" value="1"/>
</dbReference>
<feature type="region of interest" description="Disordered" evidence="1">
    <location>
        <begin position="124"/>
        <end position="225"/>
    </location>
</feature>
<sequence length="268" mass="26995">MGALSFLPSAVFGHGERALFAWVLCTAALLGALLSAYLMIVWSLAALALALGPASRAGSALVITLRIVAPRLARRVTLSAAIASTATGLVLVPATATTLEEPPAPTVGTASATWGAAEPAAPLPTEATERTGGSSPSDPAADETEPSAGASGSGELPSLGWGQSPGHTEAPTTLPEPPVDSTASTDSTGSYDGAQPPEVATITVRPGDSLWSITDDLLGPDTDPPELIASTWPVLYEANRDLIGADPDSIVPGQELTVPALSSSQEKS</sequence>
<keyword evidence="2" id="KW-0472">Membrane</keyword>
<proteinExistence type="predicted"/>
<evidence type="ECO:0000259" key="3">
    <source>
        <dbReference type="PROSITE" id="PS51782"/>
    </source>
</evidence>
<dbReference type="HOGENOM" id="CLU_082660_0_0_11"/>
<evidence type="ECO:0000313" key="4">
    <source>
        <dbReference type="EMBL" id="EYT48008.1"/>
    </source>
</evidence>
<keyword evidence="2" id="KW-0812">Transmembrane</keyword>
<dbReference type="Proteomes" id="UP000019754">
    <property type="component" value="Unassembled WGS sequence"/>
</dbReference>
<feature type="domain" description="LysM" evidence="3">
    <location>
        <begin position="200"/>
        <end position="258"/>
    </location>
</feature>
<dbReference type="EMBL" id="AORC01000020">
    <property type="protein sequence ID" value="EYT48008.1"/>
    <property type="molecule type" value="Genomic_DNA"/>
</dbReference>
<evidence type="ECO:0000256" key="1">
    <source>
        <dbReference type="SAM" id="MobiDB-lite"/>
    </source>
</evidence>
<organism evidence="4 5">
    <name type="scientific">Brachybacterium muris UCD-AY4</name>
    <dbReference type="NCBI Taxonomy" id="1249481"/>
    <lineage>
        <taxon>Bacteria</taxon>
        <taxon>Bacillati</taxon>
        <taxon>Actinomycetota</taxon>
        <taxon>Actinomycetes</taxon>
        <taxon>Micrococcales</taxon>
        <taxon>Dermabacteraceae</taxon>
        <taxon>Brachybacterium</taxon>
    </lineage>
</organism>
<dbReference type="STRING" id="1249481.D641_0113750"/>
<dbReference type="PROSITE" id="PS51782">
    <property type="entry name" value="LYSM"/>
    <property type="match status" value="1"/>
</dbReference>
<evidence type="ECO:0000313" key="5">
    <source>
        <dbReference type="Proteomes" id="UP000019754"/>
    </source>
</evidence>
<dbReference type="Gene3D" id="3.10.350.10">
    <property type="entry name" value="LysM domain"/>
    <property type="match status" value="1"/>
</dbReference>
<feature type="compositionally biased region" description="Polar residues" evidence="1">
    <location>
        <begin position="181"/>
        <end position="190"/>
    </location>
</feature>
<evidence type="ECO:0000256" key="2">
    <source>
        <dbReference type="SAM" id="Phobius"/>
    </source>
</evidence>
<dbReference type="Pfam" id="PF01476">
    <property type="entry name" value="LysM"/>
    <property type="match status" value="1"/>
</dbReference>
<dbReference type="InterPro" id="IPR018392">
    <property type="entry name" value="LysM"/>
</dbReference>
<dbReference type="InterPro" id="IPR036779">
    <property type="entry name" value="LysM_dom_sf"/>
</dbReference>
<comment type="caution">
    <text evidence="4">The sequence shown here is derived from an EMBL/GenBank/DDBJ whole genome shotgun (WGS) entry which is preliminary data.</text>
</comment>
<reference evidence="4 5" key="1">
    <citation type="journal article" date="2013" name="Genome Announc.">
        <title>Draft genome sequence of an Actinobacterium, Brachybacterium muris strain UCD-AY4.</title>
        <authorList>
            <person name="Lo J.R."/>
            <person name="Lang J.M."/>
            <person name="Darling A.E."/>
            <person name="Eisen J.A."/>
            <person name="Coil D.A."/>
        </authorList>
    </citation>
    <scope>NUCLEOTIDE SEQUENCE [LARGE SCALE GENOMIC DNA]</scope>
    <source>
        <strain evidence="4 5">UCD-AY4</strain>
    </source>
</reference>
<keyword evidence="5" id="KW-1185">Reference proteome</keyword>
<dbReference type="PANTHER" id="PTHR34700">
    <property type="entry name" value="POTASSIUM BINDING PROTEIN KBP"/>
    <property type="match status" value="1"/>
</dbReference>
<gene>
    <name evidence="4" type="ORF">D641_0113750</name>
</gene>
<dbReference type="AlphaFoldDB" id="A0A022KQ53"/>
<keyword evidence="2" id="KW-1133">Transmembrane helix</keyword>
<name>A0A022KQ53_9MICO</name>